<keyword evidence="3 8" id="KW-0812">Transmembrane</keyword>
<evidence type="ECO:0000313" key="10">
    <source>
        <dbReference type="Proteomes" id="UP000008743"/>
    </source>
</evidence>
<evidence type="ECO:0000256" key="6">
    <source>
        <dbReference type="ARBA" id="ARBA00023136"/>
    </source>
</evidence>
<evidence type="ECO:0000313" key="9">
    <source>
        <dbReference type="EMBL" id="KJE89932.1"/>
    </source>
</evidence>
<organism evidence="9 10">
    <name type="scientific">Capsaspora owczarzaki (strain ATCC 30864)</name>
    <dbReference type="NCBI Taxonomy" id="595528"/>
    <lineage>
        <taxon>Eukaryota</taxon>
        <taxon>Filasterea</taxon>
        <taxon>Capsaspora</taxon>
    </lineage>
</organism>
<keyword evidence="4" id="KW-0256">Endoplasmic reticulum</keyword>
<dbReference type="AlphaFoldDB" id="A0A0D2VIW6"/>
<dbReference type="Proteomes" id="UP000008743">
    <property type="component" value="Unassembled WGS sequence"/>
</dbReference>
<evidence type="ECO:0000256" key="8">
    <source>
        <dbReference type="SAM" id="Phobius"/>
    </source>
</evidence>
<dbReference type="PhylomeDB" id="A0A0D2VIW6"/>
<dbReference type="GO" id="GO:0005789">
    <property type="term" value="C:endoplasmic reticulum membrane"/>
    <property type="evidence" value="ECO:0007669"/>
    <property type="project" value="UniProtKB-SubCell"/>
</dbReference>
<proteinExistence type="inferred from homology"/>
<evidence type="ECO:0000256" key="7">
    <source>
        <dbReference type="SAM" id="MobiDB-lite"/>
    </source>
</evidence>
<protein>
    <submittedName>
        <fullName evidence="9">Uncharacterized protein</fullName>
    </submittedName>
</protein>
<evidence type="ECO:0000256" key="1">
    <source>
        <dbReference type="ARBA" id="ARBA00004389"/>
    </source>
</evidence>
<reference evidence="10" key="1">
    <citation type="submission" date="2011-02" db="EMBL/GenBank/DDBJ databases">
        <title>The Genome Sequence of Capsaspora owczarzaki ATCC 30864.</title>
        <authorList>
            <person name="Russ C."/>
            <person name="Cuomo C."/>
            <person name="Burger G."/>
            <person name="Gray M.W."/>
            <person name="Holland P.W.H."/>
            <person name="King N."/>
            <person name="Lang F.B.F."/>
            <person name="Roger A.J."/>
            <person name="Ruiz-Trillo I."/>
            <person name="Young S.K."/>
            <person name="Zeng Q."/>
            <person name="Gargeya S."/>
            <person name="Alvarado L."/>
            <person name="Berlin A."/>
            <person name="Chapman S.B."/>
            <person name="Chen Z."/>
            <person name="Freedman E."/>
            <person name="Gellesch M."/>
            <person name="Goldberg J."/>
            <person name="Griggs A."/>
            <person name="Gujja S."/>
            <person name="Heilman E."/>
            <person name="Heiman D."/>
            <person name="Howarth C."/>
            <person name="Mehta T."/>
            <person name="Neiman D."/>
            <person name="Pearson M."/>
            <person name="Roberts A."/>
            <person name="Saif S."/>
            <person name="Shea T."/>
            <person name="Shenoy N."/>
            <person name="Sisk P."/>
            <person name="Stolte C."/>
            <person name="Sykes S."/>
            <person name="White J."/>
            <person name="Yandava C."/>
            <person name="Haas B."/>
            <person name="Nusbaum C."/>
            <person name="Birren B."/>
        </authorList>
    </citation>
    <scope>NUCLEOTIDE SEQUENCE</scope>
    <source>
        <strain evidence="10">ATCC 30864</strain>
    </source>
</reference>
<feature type="transmembrane region" description="Helical" evidence="8">
    <location>
        <begin position="39"/>
        <end position="57"/>
    </location>
</feature>
<evidence type="ECO:0000256" key="5">
    <source>
        <dbReference type="ARBA" id="ARBA00022989"/>
    </source>
</evidence>
<dbReference type="InterPro" id="IPR010580">
    <property type="entry name" value="ER_stress-assoc"/>
</dbReference>
<dbReference type="STRING" id="595528.A0A0D2VIW6"/>
<dbReference type="InParanoid" id="A0A0D2VIW6"/>
<dbReference type="PANTHER" id="PTHR15601:SF0">
    <property type="entry name" value="GEO09675P1"/>
    <property type="match status" value="1"/>
</dbReference>
<keyword evidence="10" id="KW-1185">Reference proteome</keyword>
<name>A0A0D2VIW6_CAPO3</name>
<accession>A0A0D2VIW6</accession>
<dbReference type="GO" id="GO:0030968">
    <property type="term" value="P:endoplasmic reticulum unfolded protein response"/>
    <property type="evidence" value="ECO:0007669"/>
    <property type="project" value="TreeGrafter"/>
</dbReference>
<dbReference type="EMBL" id="KE346361">
    <property type="protein sequence ID" value="KJE89932.1"/>
    <property type="molecule type" value="Genomic_DNA"/>
</dbReference>
<keyword evidence="5 8" id="KW-1133">Transmembrane helix</keyword>
<dbReference type="RefSeq" id="XP_004349852.1">
    <property type="nucleotide sequence ID" value="XM_004349802.2"/>
</dbReference>
<dbReference type="PANTHER" id="PTHR15601">
    <property type="entry name" value="STRESS ASSOCIATED ENDOPLASMIC RETICULUM PROTEIN SERP1/RAMP4"/>
    <property type="match status" value="1"/>
</dbReference>
<gene>
    <name evidence="9" type="ORF">CAOG_001332</name>
</gene>
<comment type="similarity">
    <text evidence="2">Belongs to the RAMP4 family.</text>
</comment>
<feature type="region of interest" description="Disordered" evidence="7">
    <location>
        <begin position="1"/>
        <end position="32"/>
    </location>
</feature>
<evidence type="ECO:0000256" key="3">
    <source>
        <dbReference type="ARBA" id="ARBA00022692"/>
    </source>
</evidence>
<dbReference type="OrthoDB" id="16679at2759"/>
<sequence>MAGSARMKKSNDAFHGNVNKRGIVKPTTRQDDKYPVGPAVLALFIFVVCGSAIFQIFQTVRSNGV</sequence>
<dbReference type="OMA" id="KSNDAFH"/>
<dbReference type="eggNOG" id="KOG3491">
    <property type="taxonomic scope" value="Eukaryota"/>
</dbReference>
<evidence type="ECO:0000256" key="2">
    <source>
        <dbReference type="ARBA" id="ARBA00005500"/>
    </source>
</evidence>
<evidence type="ECO:0000256" key="4">
    <source>
        <dbReference type="ARBA" id="ARBA00022824"/>
    </source>
</evidence>
<comment type="subcellular location">
    <subcellularLocation>
        <location evidence="1">Endoplasmic reticulum membrane</location>
        <topology evidence="1">Single-pass membrane protein</topology>
    </subcellularLocation>
</comment>
<dbReference type="Pfam" id="PF06624">
    <property type="entry name" value="RAMP4"/>
    <property type="match status" value="1"/>
</dbReference>
<keyword evidence="6 8" id="KW-0472">Membrane</keyword>